<geneLocation type="plasmid" evidence="3">
    <name>II</name>
</geneLocation>
<accession>A0A068TJB8</accession>
<dbReference type="HOGENOM" id="CLU_070538_0_0_5"/>
<evidence type="ECO:0000259" key="1">
    <source>
        <dbReference type="Pfam" id="PF00754"/>
    </source>
</evidence>
<protein>
    <recommendedName>
        <fullName evidence="1">F5/8 type C domain-containing protein</fullName>
    </recommendedName>
</protein>
<feature type="domain" description="F5/8 type C" evidence="1">
    <location>
        <begin position="134"/>
        <end position="209"/>
    </location>
</feature>
<dbReference type="Pfam" id="PF00754">
    <property type="entry name" value="F5_F8_type_C"/>
    <property type="match status" value="1"/>
</dbReference>
<dbReference type="RefSeq" id="WP_040125529.1">
    <property type="nucleotide sequence ID" value="NZ_HG938356.1"/>
</dbReference>
<dbReference type="InterPro" id="IPR000421">
    <property type="entry name" value="FA58C"/>
</dbReference>
<dbReference type="Proteomes" id="UP000028186">
    <property type="component" value="Plasmid pHAMBI1141a"/>
</dbReference>
<dbReference type="EMBL" id="HG938356">
    <property type="protein sequence ID" value="CDN58214.1"/>
    <property type="molecule type" value="Genomic_DNA"/>
</dbReference>
<dbReference type="PATRIC" id="fig|1028801.3.peg.6007"/>
<dbReference type="InterPro" id="IPR008979">
    <property type="entry name" value="Galactose-bd-like_sf"/>
</dbReference>
<dbReference type="Gene3D" id="2.60.120.260">
    <property type="entry name" value="Galactose-binding domain-like"/>
    <property type="match status" value="1"/>
</dbReference>
<dbReference type="AlphaFoldDB" id="A0A068TJB8"/>
<dbReference type="eggNOG" id="ENOG502ZAKM">
    <property type="taxonomic scope" value="Bacteria"/>
</dbReference>
<name>A0A068TJB8_NEOGA</name>
<reference evidence="3" key="1">
    <citation type="journal article" date="2014" name="BMC Genomics">
        <title>Genome sequencing of two Neorhizobium galegae strains reveals a noeT gene responsible for the unusual acetylation of the nodulation factors.</title>
        <authorList>
            <person name="Osterman J."/>
            <person name="Marsh J."/>
            <person name="Laine P.K."/>
            <person name="Zeng Z."/>
            <person name="Alatalo E."/>
            <person name="Sullivan J.T."/>
            <person name="Young J.P."/>
            <person name="Thomas-Oates J."/>
            <person name="Paulin L."/>
            <person name="Lindstrom K."/>
        </authorList>
    </citation>
    <scope>NUCLEOTIDE SEQUENCE [LARGE SCALE GENOMIC DNA]</scope>
    <source>
        <strain evidence="3">HAMBI 1141</strain>
        <plasmid evidence="3">II</plasmid>
    </source>
</reference>
<gene>
    <name evidence="2" type="ORF">RG1141_PA13820</name>
</gene>
<evidence type="ECO:0000313" key="3">
    <source>
        <dbReference type="Proteomes" id="UP000028186"/>
    </source>
</evidence>
<organism evidence="2 3">
    <name type="scientific">Neorhizobium galegae bv. officinalis bv. officinalis str. HAMBI 1141</name>
    <dbReference type="NCBI Taxonomy" id="1028801"/>
    <lineage>
        <taxon>Bacteria</taxon>
        <taxon>Pseudomonadati</taxon>
        <taxon>Pseudomonadota</taxon>
        <taxon>Alphaproteobacteria</taxon>
        <taxon>Hyphomicrobiales</taxon>
        <taxon>Rhizobiaceae</taxon>
        <taxon>Rhizobium/Agrobacterium group</taxon>
        <taxon>Neorhizobium</taxon>
    </lineage>
</organism>
<dbReference type="SUPFAM" id="SSF49785">
    <property type="entry name" value="Galactose-binding domain-like"/>
    <property type="match status" value="1"/>
</dbReference>
<evidence type="ECO:0000313" key="2">
    <source>
        <dbReference type="EMBL" id="CDN58214.1"/>
    </source>
</evidence>
<keyword evidence="2" id="KW-0614">Plasmid</keyword>
<proteinExistence type="predicted"/>
<sequence length="265" mass="29576">MELTLKVVDVAGEVRARATGTDEAYLVYRDSYNEGDQVVVEASAPGYLVLALDDAMTPAIVYMKGPTYALAVPFGSKRVPYSPRAFDGKIHRLCVRKARPDEIAARRNLAFNPWDDHANASVFPHAKANVETRGEAVFAARNAIDGEKANDDHGFWPYTSWGINRDPEATLTLDFGRPVKIDEIVLYLRADFPHDAWWEKVSVTFSNAETACFSLVKTGAAQCFPVREQTVEWIRLHSLIKADDPSPFPALTQIEVWGREADYVN</sequence>
<dbReference type="KEGG" id="ngl:RG1141_PA13820"/>